<protein>
    <submittedName>
        <fullName evidence="3">BRO1 domain-containing protein</fullName>
    </submittedName>
</protein>
<evidence type="ECO:0000313" key="3">
    <source>
        <dbReference type="WBParaSite" id="ECPE_0001789101-mRNA-1"/>
    </source>
</evidence>
<accession>A0A183BF61</accession>
<evidence type="ECO:0000313" key="2">
    <source>
        <dbReference type="Proteomes" id="UP000272942"/>
    </source>
</evidence>
<evidence type="ECO:0000313" key="1">
    <source>
        <dbReference type="EMBL" id="VDP95166.1"/>
    </source>
</evidence>
<dbReference type="OrthoDB" id="343783at2759"/>
<name>A0A183BF61_9TREM</name>
<reference evidence="1 2" key="2">
    <citation type="submission" date="2018-11" db="EMBL/GenBank/DDBJ databases">
        <authorList>
            <consortium name="Pathogen Informatics"/>
        </authorList>
    </citation>
    <scope>NUCLEOTIDE SEQUENCE [LARGE SCALE GENOMIC DNA]</scope>
    <source>
        <strain evidence="1 2">Egypt</strain>
    </source>
</reference>
<proteinExistence type="predicted"/>
<gene>
    <name evidence="1" type="ORF">ECPE_LOCUS17846</name>
</gene>
<dbReference type="WBParaSite" id="ECPE_0001789101-mRNA-1">
    <property type="protein sequence ID" value="ECPE_0001789101-mRNA-1"/>
    <property type="gene ID" value="ECPE_0001789101"/>
</dbReference>
<sequence length="136" mass="15522">MLVFGLEVKSAIFANNSHLGTRGASLARQVLYGPHRLALLQLTKNLAVSWLDKLERMSQSPYSHEHPSWSEDRAAPDASGFDIYRVSTTTQMDQHTQWARMALKRAETSYKQLAMEACLYQHHLADWADVNQHIQK</sequence>
<dbReference type="AlphaFoldDB" id="A0A183BF61"/>
<dbReference type="EMBL" id="UZAN01072108">
    <property type="protein sequence ID" value="VDP95166.1"/>
    <property type="molecule type" value="Genomic_DNA"/>
</dbReference>
<dbReference type="Proteomes" id="UP000272942">
    <property type="component" value="Unassembled WGS sequence"/>
</dbReference>
<reference evidence="3" key="1">
    <citation type="submission" date="2016-06" db="UniProtKB">
        <authorList>
            <consortium name="WormBaseParasite"/>
        </authorList>
    </citation>
    <scope>IDENTIFICATION</scope>
</reference>
<keyword evidence="2" id="KW-1185">Reference proteome</keyword>
<organism evidence="3">
    <name type="scientific">Echinostoma caproni</name>
    <dbReference type="NCBI Taxonomy" id="27848"/>
    <lineage>
        <taxon>Eukaryota</taxon>
        <taxon>Metazoa</taxon>
        <taxon>Spiralia</taxon>
        <taxon>Lophotrochozoa</taxon>
        <taxon>Platyhelminthes</taxon>
        <taxon>Trematoda</taxon>
        <taxon>Digenea</taxon>
        <taxon>Plagiorchiida</taxon>
        <taxon>Echinostomata</taxon>
        <taxon>Echinostomatoidea</taxon>
        <taxon>Echinostomatidae</taxon>
        <taxon>Echinostoma</taxon>
    </lineage>
</organism>